<evidence type="ECO:0000313" key="3">
    <source>
        <dbReference type="Proteomes" id="UP001501710"/>
    </source>
</evidence>
<feature type="domain" description="DUF5753" evidence="1">
    <location>
        <begin position="90"/>
        <end position="264"/>
    </location>
</feature>
<dbReference type="Gene3D" id="1.10.260.40">
    <property type="entry name" value="lambda repressor-like DNA-binding domains"/>
    <property type="match status" value="1"/>
</dbReference>
<evidence type="ECO:0000259" key="1">
    <source>
        <dbReference type="Pfam" id="PF19054"/>
    </source>
</evidence>
<keyword evidence="3" id="KW-1185">Reference proteome</keyword>
<dbReference type="Proteomes" id="UP001501710">
    <property type="component" value="Unassembled WGS sequence"/>
</dbReference>
<dbReference type="Pfam" id="PF19054">
    <property type="entry name" value="DUF5753"/>
    <property type="match status" value="1"/>
</dbReference>
<reference evidence="3" key="1">
    <citation type="journal article" date="2019" name="Int. J. Syst. Evol. Microbiol.">
        <title>The Global Catalogue of Microorganisms (GCM) 10K type strain sequencing project: providing services to taxonomists for standard genome sequencing and annotation.</title>
        <authorList>
            <consortium name="The Broad Institute Genomics Platform"/>
            <consortium name="The Broad Institute Genome Sequencing Center for Infectious Disease"/>
            <person name="Wu L."/>
            <person name="Ma J."/>
        </authorList>
    </citation>
    <scope>NUCLEOTIDE SEQUENCE [LARGE SCALE GENOMIC DNA]</scope>
    <source>
        <strain evidence="3">JCM 17440</strain>
    </source>
</reference>
<evidence type="ECO:0000313" key="2">
    <source>
        <dbReference type="EMBL" id="GAA4241791.1"/>
    </source>
</evidence>
<dbReference type="RefSeq" id="WP_344906938.1">
    <property type="nucleotide sequence ID" value="NZ_BAABAS010000029.1"/>
</dbReference>
<comment type="caution">
    <text evidence="2">The sequence shown here is derived from an EMBL/GenBank/DDBJ whole genome shotgun (WGS) entry which is preliminary data.</text>
</comment>
<dbReference type="InterPro" id="IPR043917">
    <property type="entry name" value="DUF5753"/>
</dbReference>
<dbReference type="CDD" id="cd00093">
    <property type="entry name" value="HTH_XRE"/>
    <property type="match status" value="1"/>
</dbReference>
<name>A0ABP8CPE0_9ACTN</name>
<dbReference type="InterPro" id="IPR001387">
    <property type="entry name" value="Cro/C1-type_HTH"/>
</dbReference>
<sequence length="270" mass="29965">MSAADEIDPASSLHAWLAYDLRFYRQKRGLTGTQVGKIIHCVRSHVANIEAGRSCIDKAQAKSLDQAWDTGGHFERLLGFARSLGTPDWFRQSVEYEVTADILRIYQGQNIPAPLQTEDYARAGLSMGRVDDVGKALANRMARQELIIGREDHPLMMVLLDQDALDRPVGGPEVMRAQLRRLLELGERPNVSIRVIARSVGWHVGLAGPFQVMSLERKEVAYTGAFHGGRLVQDAAEVREIAIDFELIGAKASSEGESRALIEKIMKEFA</sequence>
<organism evidence="2 3">
    <name type="scientific">Actinomadura meridiana</name>
    <dbReference type="NCBI Taxonomy" id="559626"/>
    <lineage>
        <taxon>Bacteria</taxon>
        <taxon>Bacillati</taxon>
        <taxon>Actinomycetota</taxon>
        <taxon>Actinomycetes</taxon>
        <taxon>Streptosporangiales</taxon>
        <taxon>Thermomonosporaceae</taxon>
        <taxon>Actinomadura</taxon>
    </lineage>
</organism>
<dbReference type="EMBL" id="BAABAS010000029">
    <property type="protein sequence ID" value="GAA4241791.1"/>
    <property type="molecule type" value="Genomic_DNA"/>
</dbReference>
<dbReference type="InterPro" id="IPR010982">
    <property type="entry name" value="Lambda_DNA-bd_dom_sf"/>
</dbReference>
<proteinExistence type="predicted"/>
<gene>
    <name evidence="2" type="ORF">GCM10022254_72080</name>
</gene>
<protein>
    <submittedName>
        <fullName evidence="2">Helix-turn-helix transcriptional regulator</fullName>
    </submittedName>
</protein>
<dbReference type="SUPFAM" id="SSF47413">
    <property type="entry name" value="lambda repressor-like DNA-binding domains"/>
    <property type="match status" value="1"/>
</dbReference>
<accession>A0ABP8CPE0</accession>